<dbReference type="InterPro" id="IPR029060">
    <property type="entry name" value="PIN-like_dom_sf"/>
</dbReference>
<dbReference type="Pfam" id="PF02739">
    <property type="entry name" value="5_3_exonuc_N"/>
    <property type="match status" value="1"/>
</dbReference>
<dbReference type="Gene3D" id="3.40.50.1010">
    <property type="entry name" value="5'-nuclease"/>
    <property type="match status" value="1"/>
</dbReference>
<evidence type="ECO:0000313" key="2">
    <source>
        <dbReference type="EMBL" id="QPJ58431.1"/>
    </source>
</evidence>
<sequence>MILFLEGTSSYRKKIYPPYKKHRLSLNLSFISTLPLLNKLSIYTGMYVVKPLVLNVEADDTIHSFLKIVHVNFKNMIIILSSDKDFIPYLNKNVFIYNNGLRSYKYYQYKFSLSNIKLFKHVLKIIGDSVDNIRGVSSIGICSLINNSKFIGSNKAFFTFLSYKKKYFFKKFMHSLNLNFKLILLKNYLKLI</sequence>
<dbReference type="KEGG" id="psup:E5P55_00335"/>
<dbReference type="Proteomes" id="UP000594451">
    <property type="component" value="Chromosome"/>
</dbReference>
<dbReference type="AlphaFoldDB" id="A0A7T0FYA2"/>
<dbReference type="GO" id="GO:0003677">
    <property type="term" value="F:DNA binding"/>
    <property type="evidence" value="ECO:0007669"/>
    <property type="project" value="InterPro"/>
</dbReference>
<dbReference type="PANTHER" id="PTHR42646:SF2">
    <property type="entry name" value="5'-3' EXONUCLEASE FAMILY PROTEIN"/>
    <property type="match status" value="1"/>
</dbReference>
<dbReference type="PANTHER" id="PTHR42646">
    <property type="entry name" value="FLAP ENDONUCLEASE XNI"/>
    <property type="match status" value="1"/>
</dbReference>
<evidence type="ECO:0000259" key="1">
    <source>
        <dbReference type="Pfam" id="PF02739"/>
    </source>
</evidence>
<dbReference type="GO" id="GO:0017108">
    <property type="term" value="F:5'-flap endonuclease activity"/>
    <property type="evidence" value="ECO:0007669"/>
    <property type="project" value="InterPro"/>
</dbReference>
<dbReference type="SUPFAM" id="SSF88723">
    <property type="entry name" value="PIN domain-like"/>
    <property type="match status" value="1"/>
</dbReference>
<gene>
    <name evidence="2" type="ORF">E5P55_00335</name>
</gene>
<accession>A0A7T0FYA2</accession>
<evidence type="ECO:0000313" key="3">
    <source>
        <dbReference type="Proteomes" id="UP000594451"/>
    </source>
</evidence>
<dbReference type="GO" id="GO:0033567">
    <property type="term" value="P:DNA replication, Okazaki fragment processing"/>
    <property type="evidence" value="ECO:0007669"/>
    <property type="project" value="InterPro"/>
</dbReference>
<feature type="domain" description="5'-3' exonuclease alpha-helical arch N-terminal" evidence="1">
    <location>
        <begin position="8"/>
        <end position="101"/>
    </location>
</feature>
<organism evidence="2 3">
    <name type="scientific">Candidatus Pinguicoccus supinus</name>
    <dbReference type="NCBI Taxonomy" id="2529394"/>
    <lineage>
        <taxon>Bacteria</taxon>
        <taxon>Pseudomonadati</taxon>
        <taxon>Verrucomicrobiota</taxon>
        <taxon>Candidatus Pinguicoccus</taxon>
    </lineage>
</organism>
<name>A0A7T0FYA2_9BACT</name>
<dbReference type="InterPro" id="IPR038969">
    <property type="entry name" value="FEN"/>
</dbReference>
<proteinExistence type="predicted"/>
<dbReference type="EMBL" id="CP039370">
    <property type="protein sequence ID" value="QPJ58431.1"/>
    <property type="molecule type" value="Genomic_DNA"/>
</dbReference>
<keyword evidence="3" id="KW-1185">Reference proteome</keyword>
<protein>
    <recommendedName>
        <fullName evidence="1">5'-3' exonuclease alpha-helical arch N-terminal domain-containing protein</fullName>
    </recommendedName>
</protein>
<reference evidence="2 3" key="1">
    <citation type="journal article" date="2020" name="Sci. Rep.">
        <title>Morphology, ultrastructure, genomics, and phylogeny of Euplotes vanleeuwenhoeki sp. nov. and its ultra-reduced endosymbiont Candidatus Pinguicoccus supinus sp. nov.</title>
        <authorList>
            <person name="Serra V."/>
            <person name="Gammuto L."/>
            <person name="Nitla V."/>
            <person name="Castelli M."/>
            <person name="Lanzoni O."/>
            <person name="Sassera D."/>
            <person name="Bandi C."/>
            <person name="Sandeep B.V."/>
            <person name="Verni F."/>
            <person name="Modeo L."/>
            <person name="Petroni G."/>
        </authorList>
    </citation>
    <scope>NUCLEOTIDE SEQUENCE [LARGE SCALE GENOMIC DNA]</scope>
    <source>
        <strain evidence="2 3">KKR18_Esm</strain>
    </source>
</reference>
<dbReference type="InterPro" id="IPR020046">
    <property type="entry name" value="5-3_exonucl_a-hlix_arch_N"/>
</dbReference>